<feature type="transmembrane region" description="Helical" evidence="6">
    <location>
        <begin position="408"/>
        <end position="440"/>
    </location>
</feature>
<evidence type="ECO:0000256" key="3">
    <source>
        <dbReference type="ARBA" id="ARBA00022989"/>
    </source>
</evidence>
<sequence>MRPQSGFYSAFFAMTIYFILGTSRHLNFTSQGAVSLLVGEAVRAGIEQVYPNGAGLCAAPNSTTMDINFTTLAGDALTTVAGITTATTAYGESNTTAFDSPCISREEANDRVALSITMIAGALQLLLGLLQFGFLSIYLSDPINGAFACGAALHIVSSQLGNILGARIPTISGNGKFFLHFIEAFKEIVASRVNIPTILIFIIAFLVLLAVKIINERCIKHIRMPIPIDIIVLILSLLLSKFLFWQTTLKISTVGEIRKGFESPKTPLQEHFTTGSGIIVNGIVMGIISYSISISLAKTFALRNGYEIDPNQEMIAYGAVNFGMCWFNTFVSASSIACTSLHESLKGKTQVYSLYAISITLIGILVFAPEFSPVPKCALSAIIIANLKNMILQVEQLPRLWRTNRYDFAIFLVTLAGILGLDLPIGLLIGVVFSLATVIFRTQAPKAYLLGRLPNTDIYRNIKKHKKAEQIPGLKIFKFEGSLYFASAENYRNRLYRQVAMNPKRILAKAKTRAKREGRGHGEVDLRTDMLQAEGVRRILEVVAEEGSHSVAEARIVAQVALPVEEKRAHFESVAYHSENEETASTVNVFCIILDMSACAFTDAVGIRLLSQIVDDFSKIGVEIYLSGCTWLVRSQLRKANFYAKRSEEGLFVTVHDAVIHALSLFYNELLQDEAKLLEDEDKHRHGSHPQEGSAAASTQEGTATEGAAASLHKAKQSAAELARDRRRLIRYETWRRNSNAELKSGQGQSAPPLTMQQLNDAGIRNDAEATAGGKIASRPAFTEVQLEETFQNKMEPEEQKAHVQNLMDERKAGKEIKDKRAIALGIAAKVFPCLKVLLNYDIREYGPYDLLSGISVGLFIIPQAIAYSLLANMRPQAGFYSAFFAMTIYFIFGTSNHVNMTSQGAVSLLVGEAVRAGIEQVYPNGAGLCAAPNSTTMDINFTTLAGDALTTVAGITTATTAYGDSNTTAFDTCISRDDANDRVALSVTMIAGALQLLLGFMQFGFLSIYLSDPINGAFACGAALHIVSSQLRNILGAPIPTISGNGKFFLYFIEAIKETLDSKVNVPTLVIFVFFFLILLVVKIINERCIRYIRMPIPIDILVLIVSLLMSKFLFWETTLNVAPVGDIQKGFEPPKAPLQEHFTTGSGIILNGIVLGIISYSMSVSVAKTFALRNGYEIDPNQEMIAYGAVNFGMCWFGTFVSASSIACTSLHESLKGKTQVYSLYAISITLIGILVFAPEFSPVPKCVLSAIIIVNLKNMILQVEQLPRLWRTNRYDFTIFLVTLAGILGLDLPIGLLIGVVFSLATVIFRTQAPKAYLLGRLPNTDIYRNIKKHKKAEQIPGLKIFKFDGSLYFASAENYRNRLYRQVAMNPKRILAKAKTRAKREGRGHGEVDLRTDMLQAEGVRRILEVVAEEGSHSVAEARLGAQLALPVHEKHAHFESVAYHSENEETASTVNVFCIILDMSACAFTDAVGIRLLSQIVDDFSKIGVEIYLSGCTWLVRSQLRKASFYDKRSEEGFFVTVHDAVIHALSSFYNELLQDEAKLHEEEDEH</sequence>
<keyword evidence="4 6" id="KW-0472">Membrane</keyword>
<evidence type="ECO:0000256" key="1">
    <source>
        <dbReference type="ARBA" id="ARBA00004141"/>
    </source>
</evidence>
<dbReference type="InterPro" id="IPR001902">
    <property type="entry name" value="SLC26A/SulP_fam"/>
</dbReference>
<dbReference type="WBParaSite" id="maker-uti_cns_0013149-snap-gene-0.2-mRNA-1">
    <property type="protein sequence ID" value="maker-uti_cns_0013149-snap-gene-0.2-mRNA-1"/>
    <property type="gene ID" value="maker-uti_cns_0013149-snap-gene-0.2"/>
</dbReference>
<dbReference type="NCBIfam" id="TIGR00815">
    <property type="entry name" value="sulP"/>
    <property type="match status" value="1"/>
</dbReference>
<feature type="transmembrane region" description="Helical" evidence="6">
    <location>
        <begin position="1283"/>
        <end position="1312"/>
    </location>
</feature>
<feature type="compositionally biased region" description="Low complexity" evidence="5">
    <location>
        <begin position="693"/>
        <end position="711"/>
    </location>
</feature>
<feature type="transmembrane region" description="Helical" evidence="6">
    <location>
        <begin position="278"/>
        <end position="302"/>
    </location>
</feature>
<feature type="transmembrane region" description="Helical" evidence="6">
    <location>
        <begin position="314"/>
        <end position="337"/>
    </location>
</feature>
<feature type="transmembrane region" description="Helical" evidence="6">
    <location>
        <begin position="851"/>
        <end position="872"/>
    </location>
</feature>
<feature type="transmembrane region" description="Helical" evidence="6">
    <location>
        <begin position="6"/>
        <end position="23"/>
    </location>
</feature>
<dbReference type="Pfam" id="PF01740">
    <property type="entry name" value="STAS"/>
    <property type="match status" value="2"/>
</dbReference>
<reference evidence="9" key="1">
    <citation type="submission" date="2016-11" db="UniProtKB">
        <authorList>
            <consortium name="WormBaseParasite"/>
        </authorList>
    </citation>
    <scope>IDENTIFICATION</scope>
</reference>
<dbReference type="SUPFAM" id="SSF52091">
    <property type="entry name" value="SpoIIaa-like"/>
    <property type="match status" value="2"/>
</dbReference>
<feature type="transmembrane region" description="Helical" evidence="6">
    <location>
        <begin position="112"/>
        <end position="134"/>
    </location>
</feature>
<feature type="domain" description="STAS" evidence="7">
    <location>
        <begin position="1336"/>
        <end position="1534"/>
    </location>
</feature>
<dbReference type="PROSITE" id="PS50801">
    <property type="entry name" value="STAS"/>
    <property type="match status" value="2"/>
</dbReference>
<dbReference type="Gene3D" id="3.30.750.24">
    <property type="entry name" value="STAS domain"/>
    <property type="match status" value="2"/>
</dbReference>
<organism evidence="8 9">
    <name type="scientific">Macrostomum lignano</name>
    <dbReference type="NCBI Taxonomy" id="282301"/>
    <lineage>
        <taxon>Eukaryota</taxon>
        <taxon>Metazoa</taxon>
        <taxon>Spiralia</taxon>
        <taxon>Lophotrochozoa</taxon>
        <taxon>Platyhelminthes</taxon>
        <taxon>Rhabditophora</taxon>
        <taxon>Macrostomorpha</taxon>
        <taxon>Macrostomida</taxon>
        <taxon>Macrostomidae</taxon>
        <taxon>Macrostomum</taxon>
    </lineage>
</organism>
<evidence type="ECO:0000256" key="6">
    <source>
        <dbReference type="SAM" id="Phobius"/>
    </source>
</evidence>
<feature type="domain" description="STAS" evidence="7">
    <location>
        <begin position="464"/>
        <end position="662"/>
    </location>
</feature>
<dbReference type="PANTHER" id="PTHR11814">
    <property type="entry name" value="SULFATE TRANSPORTER"/>
    <property type="match status" value="1"/>
</dbReference>
<evidence type="ECO:0000256" key="5">
    <source>
        <dbReference type="SAM" id="MobiDB-lite"/>
    </source>
</evidence>
<dbReference type="CDD" id="cd07042">
    <property type="entry name" value="STAS_SulP_like_sulfate_transporter"/>
    <property type="match status" value="2"/>
</dbReference>
<protein>
    <submittedName>
        <fullName evidence="9">STAS domain-containing protein</fullName>
    </submittedName>
</protein>
<feature type="transmembrane region" description="Helical" evidence="6">
    <location>
        <begin position="1067"/>
        <end position="1086"/>
    </location>
</feature>
<feature type="transmembrane region" description="Helical" evidence="6">
    <location>
        <begin position="349"/>
        <end position="368"/>
    </location>
</feature>
<keyword evidence="8" id="KW-1185">Reference proteome</keyword>
<name>A0A1I8IJG9_9PLAT</name>
<evidence type="ECO:0000256" key="4">
    <source>
        <dbReference type="ARBA" id="ARBA00023136"/>
    </source>
</evidence>
<dbReference type="GO" id="GO:0016020">
    <property type="term" value="C:membrane"/>
    <property type="evidence" value="ECO:0007669"/>
    <property type="project" value="UniProtKB-SubCell"/>
</dbReference>
<proteinExistence type="predicted"/>
<feature type="region of interest" description="Disordered" evidence="5">
    <location>
        <begin position="681"/>
        <end position="720"/>
    </location>
</feature>
<dbReference type="GO" id="GO:0055085">
    <property type="term" value="P:transmembrane transport"/>
    <property type="evidence" value="ECO:0007669"/>
    <property type="project" value="InterPro"/>
</dbReference>
<feature type="transmembrane region" description="Helical" evidence="6">
    <location>
        <begin position="195"/>
        <end position="214"/>
    </location>
</feature>
<keyword evidence="3 6" id="KW-1133">Transmembrane helix</keyword>
<feature type="transmembrane region" description="Helical" evidence="6">
    <location>
        <begin position="1221"/>
        <end position="1239"/>
    </location>
</feature>
<dbReference type="InterPro" id="IPR002645">
    <property type="entry name" value="STAS_dom"/>
</dbReference>
<feature type="transmembrane region" description="Helical" evidence="6">
    <location>
        <begin position="878"/>
        <end position="895"/>
    </location>
</feature>
<evidence type="ECO:0000259" key="7">
    <source>
        <dbReference type="PROSITE" id="PS50801"/>
    </source>
</evidence>
<evidence type="ECO:0000313" key="9">
    <source>
        <dbReference type="WBParaSite" id="maker-uti_cns_0013149-snap-gene-0.2-mRNA-1"/>
    </source>
</evidence>
<feature type="transmembrane region" description="Helical" evidence="6">
    <location>
        <begin position="1150"/>
        <end position="1174"/>
    </location>
</feature>
<feature type="transmembrane region" description="Helical" evidence="6">
    <location>
        <begin position="1098"/>
        <end position="1117"/>
    </location>
</feature>
<dbReference type="Pfam" id="PF00916">
    <property type="entry name" value="Sulfate_transp"/>
    <property type="match status" value="2"/>
</dbReference>
<feature type="transmembrane region" description="Helical" evidence="6">
    <location>
        <begin position="226"/>
        <end position="245"/>
    </location>
</feature>
<dbReference type="InterPro" id="IPR036513">
    <property type="entry name" value="STAS_dom_sf"/>
</dbReference>
<dbReference type="Proteomes" id="UP000095280">
    <property type="component" value="Unplaced"/>
</dbReference>
<feature type="transmembrane region" description="Helical" evidence="6">
    <location>
        <begin position="984"/>
        <end position="1006"/>
    </location>
</feature>
<feature type="transmembrane region" description="Helical" evidence="6">
    <location>
        <begin position="1186"/>
        <end position="1209"/>
    </location>
</feature>
<evidence type="ECO:0000313" key="8">
    <source>
        <dbReference type="Proteomes" id="UP000095280"/>
    </source>
</evidence>
<dbReference type="InterPro" id="IPR011547">
    <property type="entry name" value="SLC26A/SulP_dom"/>
</dbReference>
<keyword evidence="2 6" id="KW-0812">Transmembrane</keyword>
<comment type="subcellular location">
    <subcellularLocation>
        <location evidence="1">Membrane</location>
        <topology evidence="1">Multi-pass membrane protein</topology>
    </subcellularLocation>
</comment>
<evidence type="ECO:0000256" key="2">
    <source>
        <dbReference type="ARBA" id="ARBA00022692"/>
    </source>
</evidence>
<accession>A0A1I8IJG9</accession>